<evidence type="ECO:0000313" key="8">
    <source>
        <dbReference type="RefSeq" id="XP_018113634.1"/>
    </source>
</evidence>
<keyword evidence="4" id="KW-0677">Repeat</keyword>
<dbReference type="Xenbase" id="XB-GENE-6485887">
    <property type="gene designation" value="dnai3.L"/>
</dbReference>
<dbReference type="InterPro" id="IPR050687">
    <property type="entry name" value="Dynein_IC"/>
</dbReference>
<dbReference type="GO" id="GO:0045504">
    <property type="term" value="F:dynein heavy chain binding"/>
    <property type="evidence" value="ECO:0000318"/>
    <property type="project" value="GO_Central"/>
</dbReference>
<gene>
    <name evidence="7 8 9 10" type="primary">dnai3.L</name>
</gene>
<dbReference type="InterPro" id="IPR015943">
    <property type="entry name" value="WD40/YVTN_repeat-like_dom_sf"/>
</dbReference>
<feature type="compositionally biased region" description="Low complexity" evidence="5">
    <location>
        <begin position="1"/>
        <end position="16"/>
    </location>
</feature>
<keyword evidence="2" id="KW-0963">Cytoplasm</keyword>
<dbReference type="Proteomes" id="UP000186698">
    <property type="component" value="Chromosome 4L"/>
</dbReference>
<dbReference type="AlphaFoldDB" id="A0A1L8GLK8"/>
<dbReference type="PaxDb" id="8355-A0A1L8GLK8"/>
<dbReference type="STRING" id="8355.A0A1L8GLK8"/>
<dbReference type="GeneID" id="108714178"/>
<dbReference type="AGR" id="Xenbase:XB-GENE-6485887"/>
<dbReference type="SMART" id="SM00320">
    <property type="entry name" value="WD40"/>
    <property type="match status" value="4"/>
</dbReference>
<evidence type="ECO:0000256" key="5">
    <source>
        <dbReference type="SAM" id="MobiDB-lite"/>
    </source>
</evidence>
<dbReference type="GO" id="GO:0036156">
    <property type="term" value="C:inner dynein arm"/>
    <property type="evidence" value="ECO:0000318"/>
    <property type="project" value="GO_Central"/>
</dbReference>
<evidence type="ECO:0000313" key="10">
    <source>
        <dbReference type="Xenbase" id="XB-GENE-6485887"/>
    </source>
</evidence>
<dbReference type="OMA" id="EPMLTHH"/>
<evidence type="ECO:0000313" key="6">
    <source>
        <dbReference type="Proteomes" id="UP000186698"/>
    </source>
</evidence>
<dbReference type="OrthoDB" id="6619788at2759"/>
<dbReference type="Bgee" id="108714178">
    <property type="expression patterns" value="Expressed in liver and 8 other cell types or tissues"/>
</dbReference>
<dbReference type="FunFam" id="2.130.10.10:FF:001352">
    <property type="entry name" value="WD repeat domain 63"/>
    <property type="match status" value="1"/>
</dbReference>
<dbReference type="RefSeq" id="XP_018113633.1">
    <property type="nucleotide sequence ID" value="XM_018258144.2"/>
</dbReference>
<dbReference type="RefSeq" id="XP_018113634.1">
    <property type="nucleotide sequence ID" value="XM_018258145.2"/>
</dbReference>
<protein>
    <submittedName>
        <fullName evidence="7 8">Dynein intermediate chain 3, axonemal</fullName>
    </submittedName>
</protein>
<dbReference type="Gene3D" id="2.130.10.10">
    <property type="entry name" value="YVTN repeat-like/Quinoprotein amine dehydrogenase"/>
    <property type="match status" value="2"/>
</dbReference>
<evidence type="ECO:0000256" key="1">
    <source>
        <dbReference type="ARBA" id="ARBA00004496"/>
    </source>
</evidence>
<organism evidence="9">
    <name type="scientific">Xenopus laevis</name>
    <name type="common">African clawed frog</name>
    <dbReference type="NCBI Taxonomy" id="8355"/>
    <lineage>
        <taxon>Eukaryota</taxon>
        <taxon>Metazoa</taxon>
        <taxon>Chordata</taxon>
        <taxon>Craniata</taxon>
        <taxon>Vertebrata</taxon>
        <taxon>Euteleostomi</taxon>
        <taxon>Amphibia</taxon>
        <taxon>Batrachia</taxon>
        <taxon>Anura</taxon>
        <taxon>Pipoidea</taxon>
        <taxon>Pipidae</taxon>
        <taxon>Xenopodinae</taxon>
        <taxon>Xenopus</taxon>
        <taxon>Xenopus</taxon>
    </lineage>
</organism>
<feature type="region of interest" description="Disordered" evidence="5">
    <location>
        <begin position="1"/>
        <end position="51"/>
    </location>
</feature>
<dbReference type="GO" id="GO:0036159">
    <property type="term" value="P:inner dynein arm assembly"/>
    <property type="evidence" value="ECO:0000318"/>
    <property type="project" value="GO_Central"/>
</dbReference>
<dbReference type="PANTHER" id="PTHR12442:SF5">
    <property type="entry name" value="DYNEIN AXONEMAL INTERMEDIATE CHAIN 3"/>
    <property type="match status" value="1"/>
</dbReference>
<evidence type="ECO:0000313" key="7">
    <source>
        <dbReference type="RefSeq" id="XP_018113633.1"/>
    </source>
</evidence>
<dbReference type="PANTHER" id="PTHR12442">
    <property type="entry name" value="DYNEIN INTERMEDIATE CHAIN"/>
    <property type="match status" value="1"/>
</dbReference>
<feature type="compositionally biased region" description="Acidic residues" evidence="5">
    <location>
        <begin position="153"/>
        <end position="165"/>
    </location>
</feature>
<feature type="compositionally biased region" description="Basic residues" evidence="5">
    <location>
        <begin position="17"/>
        <end position="39"/>
    </location>
</feature>
<sequence length="900" mass="102049">MSTRESSRSPSRASKGSARRPKSKEKKPGSGKRKRKLSAKKQEDSEVASSPGQPDYIIPLVLTSKTQEIFQCKIDEDITQENPYKLIRKDDIINDLKGRAAVSDFHPFKALITEYPGDELLLVLDKDFKYGQNFYLVITEEAKESILHPPDPLTEEEDMEDDEPEYNYKPPSPKPWVSLGSEKEIEDEMVKQSGTKIRFMISRIQRKFGAKINFGDHNASDVKDGYMECTPYQDKRFSIKIKERDTGIQVVPLTQENSTQTKWGYPRNACTQYTPREFKEEEKTECLSSKGFKDFINSVSIRLEVALQQNEIMNAFLDDWKALSEEESTFGGKSDSHLKESQSFTDHIFSNSKTISCINWHPKIHGLVAVSVTERLSFEDRVNMSSKILLKPSLILFWSFTDPLHPQLMLECPDDIYCFKFCPSDPNIIAGGCFNGQVVLWDISEYQESLTTKAGASKNTATKTGLESSGPKGPQFVRYCAVSSIEHGHKNVISDIHWLPDYFELSNAGNPYENKSGYSIQLVTCSPDCSIMFWDIRPQKTLTAAEKKNAEDKQMPHGVPDTFKYIDLTWRPFIRATLPKSDMSGEYSPIKISLSEEHHHTRTLDKLPIQVKEEKTGAVVEYKSLRAASAKNPKLLDDINTKYFVGTEDGELVYTDWKMEKDGDTGRLISSKPLQASVVHDGAVHTVQRSPFLKDFILTVGGWNFAIWREGVTSGPIFHSCCSQKRLTAAHWSLSRTGVFFIGKEDGNVDVWDLLEKTHEPSQTQNIATAPITYIRPWIASSKQHFLAVGDDQGTLHVLEIPWNLRNPSANENASVQHYFEREVKHLESANHREGLRAAAKRQLELKDLSAKTEINPPVKTKEQTEVEQSKEYELYLQFESSILSGLGLSKEKEESTEKT</sequence>
<dbReference type="InterPro" id="IPR036322">
    <property type="entry name" value="WD40_repeat_dom_sf"/>
</dbReference>
<dbReference type="SUPFAM" id="SSF50978">
    <property type="entry name" value="WD40 repeat-like"/>
    <property type="match status" value="1"/>
</dbReference>
<dbReference type="GO" id="GO:0060294">
    <property type="term" value="P:cilium movement involved in cell motility"/>
    <property type="evidence" value="ECO:0000318"/>
    <property type="project" value="GO_Central"/>
</dbReference>
<evidence type="ECO:0000313" key="9">
    <source>
        <dbReference type="RefSeq" id="XP_018113635.1"/>
    </source>
</evidence>
<feature type="region of interest" description="Disordered" evidence="5">
    <location>
        <begin position="147"/>
        <end position="174"/>
    </location>
</feature>
<reference evidence="7 8" key="1">
    <citation type="submission" date="2022-04" db="UniProtKB">
        <authorList>
            <consortium name="RefSeq"/>
        </authorList>
    </citation>
    <scope>IDENTIFICATION</scope>
    <source>
        <strain evidence="7 8">J_2021</strain>
        <tissue evidence="7 8">Erythrocytes</tissue>
    </source>
</reference>
<dbReference type="CTD" id="108714178"/>
<evidence type="ECO:0000256" key="3">
    <source>
        <dbReference type="ARBA" id="ARBA00022574"/>
    </source>
</evidence>
<dbReference type="RefSeq" id="XP_018113635.1">
    <property type="nucleotide sequence ID" value="XM_018258146.2"/>
</dbReference>
<evidence type="ECO:0000256" key="4">
    <source>
        <dbReference type="ARBA" id="ARBA00022737"/>
    </source>
</evidence>
<accession>A0A1L8GLK8</accession>
<proteinExistence type="predicted"/>
<name>A0A1L8GLK8_XENLA</name>
<dbReference type="GO" id="GO:0045503">
    <property type="term" value="F:dynein light chain binding"/>
    <property type="evidence" value="ECO:0000318"/>
    <property type="project" value="GO_Central"/>
</dbReference>
<evidence type="ECO:0000256" key="2">
    <source>
        <dbReference type="ARBA" id="ARBA00022490"/>
    </source>
</evidence>
<keyword evidence="6" id="KW-1185">Reference proteome</keyword>
<comment type="subcellular location">
    <subcellularLocation>
        <location evidence="1">Cytoplasm</location>
    </subcellularLocation>
</comment>
<dbReference type="KEGG" id="xla:108714178"/>
<keyword evidence="3" id="KW-0853">WD repeat</keyword>
<dbReference type="InterPro" id="IPR001680">
    <property type="entry name" value="WD40_rpt"/>
</dbReference>